<dbReference type="Pfam" id="PF02586">
    <property type="entry name" value="SRAP"/>
    <property type="match status" value="1"/>
</dbReference>
<keyword evidence="2" id="KW-0645">Protease</keyword>
<evidence type="ECO:0000256" key="2">
    <source>
        <dbReference type="ARBA" id="ARBA00022670"/>
    </source>
</evidence>
<keyword evidence="6" id="KW-0238">DNA-binding</keyword>
<dbReference type="GO" id="GO:0003697">
    <property type="term" value="F:single-stranded DNA binding"/>
    <property type="evidence" value="ECO:0007669"/>
    <property type="project" value="InterPro"/>
</dbReference>
<keyword evidence="5" id="KW-0190">Covalent protein-DNA linkage</keyword>
<dbReference type="InterPro" id="IPR003738">
    <property type="entry name" value="SRAP"/>
</dbReference>
<proteinExistence type="inferred from homology"/>
<reference evidence="9" key="1">
    <citation type="submission" date="2020-05" db="EMBL/GenBank/DDBJ databases">
        <authorList>
            <person name="Chiriac C."/>
            <person name="Salcher M."/>
            <person name="Ghai R."/>
            <person name="Kavagutti S V."/>
        </authorList>
    </citation>
    <scope>NUCLEOTIDE SEQUENCE</scope>
</reference>
<protein>
    <submittedName>
        <fullName evidence="9">Unannotated protein</fullName>
    </submittedName>
</protein>
<evidence type="ECO:0000256" key="6">
    <source>
        <dbReference type="ARBA" id="ARBA00023125"/>
    </source>
</evidence>
<dbReference type="GO" id="GO:0006508">
    <property type="term" value="P:proteolysis"/>
    <property type="evidence" value="ECO:0007669"/>
    <property type="project" value="UniProtKB-KW"/>
</dbReference>
<dbReference type="PANTHER" id="PTHR13604:SF0">
    <property type="entry name" value="ABASIC SITE PROCESSING PROTEIN HMCES"/>
    <property type="match status" value="1"/>
</dbReference>
<gene>
    <name evidence="9" type="ORF">UFOPK2334_00490</name>
    <name evidence="8" type="ORF">UFOPK4179_01096</name>
</gene>
<dbReference type="EMBL" id="CAETWZ010000121">
    <property type="protein sequence ID" value="CAB4368298.1"/>
    <property type="molecule type" value="Genomic_DNA"/>
</dbReference>
<evidence type="ECO:0000256" key="5">
    <source>
        <dbReference type="ARBA" id="ARBA00023124"/>
    </source>
</evidence>
<keyword evidence="3" id="KW-0227">DNA damage</keyword>
<dbReference type="GO" id="GO:0106300">
    <property type="term" value="P:protein-DNA covalent cross-linking repair"/>
    <property type="evidence" value="ECO:0007669"/>
    <property type="project" value="InterPro"/>
</dbReference>
<dbReference type="GO" id="GO:0008233">
    <property type="term" value="F:peptidase activity"/>
    <property type="evidence" value="ECO:0007669"/>
    <property type="project" value="UniProtKB-KW"/>
</dbReference>
<sequence length="240" mass="27099">MCGRFVGAFSADLLMEEMAEALSEAHLSFTTNLNEQLFPANYNTAPTHIVSILRNEESVVVVDPMQWGLVPAWSKDPSVGSKMINARSETITEKPSFRDSVPSRRCIIPMSGFYEWDRSNPKKKVPYFVTREDGCIMLVAGIWTSSPALEGRHTFSLITRESVDDLSHIHSRSPVEFRIEDALDWMCNPTPPLELFDPSIQPRFTARQVSTLVNSVRNNDESLLDDFVEVPNTDEPDTLF</sequence>
<dbReference type="Gene3D" id="3.90.1680.10">
    <property type="entry name" value="SOS response associated peptidase-like"/>
    <property type="match status" value="1"/>
</dbReference>
<evidence type="ECO:0000313" key="8">
    <source>
        <dbReference type="EMBL" id="CAB4368298.1"/>
    </source>
</evidence>
<evidence type="ECO:0000256" key="7">
    <source>
        <dbReference type="ARBA" id="ARBA00023239"/>
    </source>
</evidence>
<name>A0A6J6M8C9_9ZZZZ</name>
<comment type="similarity">
    <text evidence="1">Belongs to the SOS response-associated peptidase family.</text>
</comment>
<dbReference type="SUPFAM" id="SSF143081">
    <property type="entry name" value="BB1717-like"/>
    <property type="match status" value="1"/>
</dbReference>
<dbReference type="PANTHER" id="PTHR13604">
    <property type="entry name" value="DC12-RELATED"/>
    <property type="match status" value="1"/>
</dbReference>
<keyword evidence="7" id="KW-0456">Lyase</keyword>
<evidence type="ECO:0000256" key="1">
    <source>
        <dbReference type="ARBA" id="ARBA00008136"/>
    </source>
</evidence>
<keyword evidence="4" id="KW-0378">Hydrolase</keyword>
<accession>A0A6J6M8C9</accession>
<organism evidence="9">
    <name type="scientific">freshwater metagenome</name>
    <dbReference type="NCBI Taxonomy" id="449393"/>
    <lineage>
        <taxon>unclassified sequences</taxon>
        <taxon>metagenomes</taxon>
        <taxon>ecological metagenomes</taxon>
    </lineage>
</organism>
<evidence type="ECO:0000256" key="3">
    <source>
        <dbReference type="ARBA" id="ARBA00022763"/>
    </source>
</evidence>
<dbReference type="InterPro" id="IPR036590">
    <property type="entry name" value="SRAP-like"/>
</dbReference>
<dbReference type="GO" id="GO:0016829">
    <property type="term" value="F:lyase activity"/>
    <property type="evidence" value="ECO:0007669"/>
    <property type="project" value="UniProtKB-KW"/>
</dbReference>
<dbReference type="AlphaFoldDB" id="A0A6J6M8C9"/>
<dbReference type="EMBL" id="CAEZXA010000028">
    <property type="protein sequence ID" value="CAB4670421.1"/>
    <property type="molecule type" value="Genomic_DNA"/>
</dbReference>
<evidence type="ECO:0000313" key="9">
    <source>
        <dbReference type="EMBL" id="CAB4670421.1"/>
    </source>
</evidence>
<evidence type="ECO:0000256" key="4">
    <source>
        <dbReference type="ARBA" id="ARBA00022801"/>
    </source>
</evidence>